<dbReference type="InterPro" id="IPR004088">
    <property type="entry name" value="KH_dom_type_1"/>
</dbReference>
<dbReference type="PROSITE" id="PS50084">
    <property type="entry name" value="KH_TYPE_1"/>
    <property type="match status" value="2"/>
</dbReference>
<protein>
    <recommendedName>
        <fullName evidence="4">K Homology domain-containing protein</fullName>
    </recommendedName>
</protein>
<organism evidence="5">
    <name type="scientific">Salvia splendens</name>
    <name type="common">Scarlet sage</name>
    <dbReference type="NCBI Taxonomy" id="180675"/>
    <lineage>
        <taxon>Eukaryota</taxon>
        <taxon>Viridiplantae</taxon>
        <taxon>Streptophyta</taxon>
        <taxon>Embryophyta</taxon>
        <taxon>Tracheophyta</taxon>
        <taxon>Spermatophyta</taxon>
        <taxon>Magnoliopsida</taxon>
        <taxon>eudicotyledons</taxon>
        <taxon>Gunneridae</taxon>
        <taxon>Pentapetalae</taxon>
        <taxon>asterids</taxon>
        <taxon>lamiids</taxon>
        <taxon>Lamiales</taxon>
        <taxon>Lamiaceae</taxon>
        <taxon>Nepetoideae</taxon>
        <taxon>Mentheae</taxon>
        <taxon>Salviinae</taxon>
        <taxon>Salvia</taxon>
        <taxon>Salvia subgen. Calosphace</taxon>
        <taxon>core Calosphace</taxon>
    </lineage>
</organism>
<feature type="region of interest" description="Disordered" evidence="3">
    <location>
        <begin position="321"/>
        <end position="433"/>
    </location>
</feature>
<evidence type="ECO:0000256" key="3">
    <source>
        <dbReference type="SAM" id="MobiDB-lite"/>
    </source>
</evidence>
<dbReference type="Pfam" id="PF00013">
    <property type="entry name" value="KH_1"/>
    <property type="match status" value="2"/>
</dbReference>
<feature type="compositionally biased region" description="Low complexity" evidence="3">
    <location>
        <begin position="347"/>
        <end position="361"/>
    </location>
</feature>
<feature type="compositionally biased region" description="Low complexity" evidence="3">
    <location>
        <begin position="322"/>
        <end position="335"/>
    </location>
</feature>
<evidence type="ECO:0000256" key="2">
    <source>
        <dbReference type="PROSITE-ProRule" id="PRU00117"/>
    </source>
</evidence>
<dbReference type="GO" id="GO:0003723">
    <property type="term" value="F:RNA binding"/>
    <property type="evidence" value="ECO:0007669"/>
    <property type="project" value="UniProtKB-UniRule"/>
</dbReference>
<keyword evidence="1" id="KW-0677">Repeat</keyword>
<dbReference type="PANTHER" id="PTHR10288">
    <property type="entry name" value="KH DOMAIN CONTAINING RNA BINDING PROTEIN"/>
    <property type="match status" value="1"/>
</dbReference>
<dbReference type="Gene3D" id="3.30.1370.10">
    <property type="entry name" value="K Homology domain, type 1"/>
    <property type="match status" value="2"/>
</dbReference>
<evidence type="ECO:0000313" key="5">
    <source>
        <dbReference type="EMBL" id="KAG6391208.1"/>
    </source>
</evidence>
<evidence type="ECO:0000259" key="4">
    <source>
        <dbReference type="SMART" id="SM00322"/>
    </source>
</evidence>
<feature type="compositionally biased region" description="Low complexity" evidence="3">
    <location>
        <begin position="601"/>
        <end position="627"/>
    </location>
</feature>
<gene>
    <name evidence="5" type="ORF">SASPL_148961</name>
</gene>
<feature type="compositionally biased region" description="Polar residues" evidence="3">
    <location>
        <begin position="464"/>
        <end position="528"/>
    </location>
</feature>
<feature type="compositionally biased region" description="Polar residues" evidence="3">
    <location>
        <begin position="535"/>
        <end position="554"/>
    </location>
</feature>
<keyword evidence="2" id="KW-0694">RNA-binding</keyword>
<feature type="domain" description="K Homology" evidence="4">
    <location>
        <begin position="211"/>
        <end position="285"/>
    </location>
</feature>
<comment type="caution">
    <text evidence="5">The sequence shown here is derived from an EMBL/GenBank/DDBJ whole genome shotgun (WGS) entry which is preliminary data.</text>
</comment>
<evidence type="ECO:0000313" key="6">
    <source>
        <dbReference type="Proteomes" id="UP000298416"/>
    </source>
</evidence>
<proteinExistence type="predicted"/>
<feature type="compositionally biased region" description="Low complexity" evidence="3">
    <location>
        <begin position="555"/>
        <end position="570"/>
    </location>
</feature>
<keyword evidence="6" id="KW-1185">Reference proteome</keyword>
<dbReference type="AlphaFoldDB" id="A0A8X8WAA9"/>
<dbReference type="InterPro" id="IPR004087">
    <property type="entry name" value="KH_dom"/>
</dbReference>
<accession>A0A8X8WAA9</accession>
<reference evidence="5" key="2">
    <citation type="submission" date="2020-08" db="EMBL/GenBank/DDBJ databases">
        <title>Plant Genome Project.</title>
        <authorList>
            <person name="Zhang R.-G."/>
        </authorList>
    </citation>
    <scope>NUCLEOTIDE SEQUENCE</scope>
    <source>
        <strain evidence="5">Huo1</strain>
        <tissue evidence="5">Leaf</tissue>
    </source>
</reference>
<dbReference type="CDD" id="cd00105">
    <property type="entry name" value="KH-I"/>
    <property type="match status" value="1"/>
</dbReference>
<sequence>MADEVAYATGGESNKRKYDDSPPPVGRRSTGFSSPPDSAAPPPSYSNVPPPMNEIELAKQKAQEIAARLLNNVDPSKRARVDNGAGAGGYDAVDTGVSHKHPGLGLGAPAQSASYGYPGPSKKIDIPNGRVGVIIGKGGETIKYLQLQSGAKIQVTRDMDADPNSTSRAVELTGTPDQIAKAEQLINDVLSEADAGGSGIVSRRLTGQQSGADQFVMMIPNNKVGLVIGKGGETIKSMQATTGARIQVIPLHLPPGDMSKERTVQIEGTSEQIEAAKQLVEEVTSERLTDPFAPVKMNLGLADPAFTALHSIRENSVNRMRGQSMSGGYSQQGFQARPPTNWGHSGPAGQQPGYGYVQPGAYPGPPQYGMTQPPYSGYPPQAASGGYGAGWDQSSTAPQNQQAAQGGGYDYYNQHAPSQQQQAHGGPAAPTDASGYGYSQAAYSQGQGGYGQDGYGGYHAAQSGYGQQQQNPGAGYDQQQQSYNSAYPTPDGQTQGDPNQAPVSAQSYNTGGQPSPNPNYPHQASSQPGYGAQSGYGTQPTYGNYATSQSQKQGSQPTAYAQPQQSPSAQGGAYAQPGYPRSQPPPAQASYAHPDSGAQRPPSSGYPAAAAQPGYGQQQPAQYGSAYDATPPQAAQSTGAAKASPPS</sequence>
<feature type="domain" description="K Homology" evidence="4">
    <location>
        <begin position="118"/>
        <end position="191"/>
    </location>
</feature>
<feature type="region of interest" description="Disordered" evidence="3">
    <location>
        <begin position="454"/>
        <end position="647"/>
    </location>
</feature>
<evidence type="ECO:0000256" key="1">
    <source>
        <dbReference type="ARBA" id="ARBA00022737"/>
    </source>
</evidence>
<dbReference type="InterPro" id="IPR036612">
    <property type="entry name" value="KH_dom_type_1_sf"/>
</dbReference>
<name>A0A8X8WAA9_SALSN</name>
<dbReference type="EMBL" id="PNBA02000019">
    <property type="protein sequence ID" value="KAG6391208.1"/>
    <property type="molecule type" value="Genomic_DNA"/>
</dbReference>
<reference evidence="5" key="1">
    <citation type="submission" date="2018-01" db="EMBL/GenBank/DDBJ databases">
        <authorList>
            <person name="Mao J.F."/>
        </authorList>
    </citation>
    <scope>NUCLEOTIDE SEQUENCE</scope>
    <source>
        <strain evidence="5">Huo1</strain>
        <tissue evidence="5">Leaf</tissue>
    </source>
</reference>
<dbReference type="Proteomes" id="UP000298416">
    <property type="component" value="Unassembled WGS sequence"/>
</dbReference>
<feature type="compositionally biased region" description="Pro residues" evidence="3">
    <location>
        <begin position="38"/>
        <end position="52"/>
    </location>
</feature>
<feature type="compositionally biased region" description="Low complexity" evidence="3">
    <location>
        <begin position="399"/>
        <end position="433"/>
    </location>
</feature>
<dbReference type="SUPFAM" id="SSF54791">
    <property type="entry name" value="Eukaryotic type KH-domain (KH-domain type I)"/>
    <property type="match status" value="2"/>
</dbReference>
<feature type="region of interest" description="Disordered" evidence="3">
    <location>
        <begin position="1"/>
        <end position="56"/>
    </location>
</feature>
<dbReference type="SMART" id="SM00322">
    <property type="entry name" value="KH"/>
    <property type="match status" value="2"/>
</dbReference>